<protein>
    <recommendedName>
        <fullName evidence="3">Peptidyl-prolyl cis-trans isomerase</fullName>
    </recommendedName>
</protein>
<gene>
    <name evidence="1" type="ORF">J2S00_003137</name>
</gene>
<sequence length="133" mass="14853">MSAVIPIKGATQFTINLDPSVWIFDERKIDLNTYIQTGEAKQVPERETHGSYAVPFEPFLNHAEPLPGAKEVVCHLQDNRTVNLPLAEAKQCYLAFALGGKPLTEDGPLHLYFGPGRHQEPPLKNIVCFEVKE</sequence>
<evidence type="ECO:0000313" key="1">
    <source>
        <dbReference type="EMBL" id="MDQ0340328.1"/>
    </source>
</evidence>
<dbReference type="InterPro" id="IPR036374">
    <property type="entry name" value="OxRdtase_Mopterin-bd_sf"/>
</dbReference>
<reference evidence="1 2" key="1">
    <citation type="submission" date="2023-07" db="EMBL/GenBank/DDBJ databases">
        <title>Genomic Encyclopedia of Type Strains, Phase IV (KMG-IV): sequencing the most valuable type-strain genomes for metagenomic binning, comparative biology and taxonomic classification.</title>
        <authorList>
            <person name="Goeker M."/>
        </authorList>
    </citation>
    <scope>NUCLEOTIDE SEQUENCE [LARGE SCALE GENOMIC DNA]</scope>
    <source>
        <strain evidence="1 2">DSM 17740</strain>
    </source>
</reference>
<dbReference type="SUPFAM" id="SSF56524">
    <property type="entry name" value="Oxidoreductase molybdopterin-binding domain"/>
    <property type="match status" value="1"/>
</dbReference>
<name>A0ABU0CVA6_9BACI</name>
<organism evidence="1 2">
    <name type="scientific">Caldalkalibacillus uzonensis</name>
    <dbReference type="NCBI Taxonomy" id="353224"/>
    <lineage>
        <taxon>Bacteria</taxon>
        <taxon>Bacillati</taxon>
        <taxon>Bacillota</taxon>
        <taxon>Bacilli</taxon>
        <taxon>Bacillales</taxon>
        <taxon>Bacillaceae</taxon>
        <taxon>Caldalkalibacillus</taxon>
    </lineage>
</organism>
<keyword evidence="2" id="KW-1185">Reference proteome</keyword>
<comment type="caution">
    <text evidence="1">The sequence shown here is derived from an EMBL/GenBank/DDBJ whole genome shotgun (WGS) entry which is preliminary data.</text>
</comment>
<proteinExistence type="predicted"/>
<accession>A0ABU0CVA6</accession>
<evidence type="ECO:0008006" key="3">
    <source>
        <dbReference type="Google" id="ProtNLM"/>
    </source>
</evidence>
<dbReference type="Proteomes" id="UP001232445">
    <property type="component" value="Unassembled WGS sequence"/>
</dbReference>
<dbReference type="RefSeq" id="WP_307341764.1">
    <property type="nucleotide sequence ID" value="NZ_JAUSUQ010000013.1"/>
</dbReference>
<evidence type="ECO:0000313" key="2">
    <source>
        <dbReference type="Proteomes" id="UP001232445"/>
    </source>
</evidence>
<dbReference type="EMBL" id="JAUSUQ010000013">
    <property type="protein sequence ID" value="MDQ0340328.1"/>
    <property type="molecule type" value="Genomic_DNA"/>
</dbReference>